<dbReference type="Proteomes" id="UP000095768">
    <property type="component" value="Unassembled WGS sequence"/>
</dbReference>
<dbReference type="PRINTS" id="PR00032">
    <property type="entry name" value="HTHARAC"/>
</dbReference>
<keyword evidence="7" id="KW-1185">Reference proteome</keyword>
<name>A0A1D4IYL5_9STAP</name>
<dbReference type="PANTHER" id="PTHR43280">
    <property type="entry name" value="ARAC-FAMILY TRANSCRIPTIONAL REGULATOR"/>
    <property type="match status" value="1"/>
</dbReference>
<dbReference type="InterPro" id="IPR009057">
    <property type="entry name" value="Homeodomain-like_sf"/>
</dbReference>
<proteinExistence type="predicted"/>
<dbReference type="PROSITE" id="PS01124">
    <property type="entry name" value="HTH_ARAC_FAMILY_2"/>
    <property type="match status" value="1"/>
</dbReference>
<evidence type="ECO:0000313" key="8">
    <source>
        <dbReference type="Proteomes" id="UP000095768"/>
    </source>
</evidence>
<dbReference type="InterPro" id="IPR018060">
    <property type="entry name" value="HTH_AraC"/>
</dbReference>
<keyword evidence="2" id="KW-0238">DNA-binding</keyword>
<evidence type="ECO:0000313" key="6">
    <source>
        <dbReference type="EMBL" id="SCS54401.1"/>
    </source>
</evidence>
<dbReference type="GO" id="GO:0043565">
    <property type="term" value="F:sequence-specific DNA binding"/>
    <property type="evidence" value="ECO:0007669"/>
    <property type="project" value="InterPro"/>
</dbReference>
<evidence type="ECO:0000256" key="3">
    <source>
        <dbReference type="ARBA" id="ARBA00023163"/>
    </source>
</evidence>
<sequence>MNEETLEILQMNALQLLGIQLEGFDMDDLKGISNHIKTPFTNTTRKQYRNELKHFIVHMNSNKIYHYTNTFGVNFLIFKFKKYKQVYIIGPYMEQRPNERRCNELLQSANIKISKLSILKQYLLRIPLCHHVKAQKMCRLAIRFLKKRNTSYETVKIDLNFHATSEVLAASKAQIDYTLQEIEQRYNLENQLLTAVENGNVNEALSILNEMNLSVAGLRRVKDDVSNEQYKAFLINTLCRKAGEKAGISLVHIDEISEKYAAIIDQTMDSETLNEVIHLIVKEYAERAMRTKANAYSPKISKVIQYIEQNLDSTLSLNELAGHVNLAPSYLSRIFNQELDQSISQYIIALRVKKGRDLISRTKMSVSEIATYVGFKEQSYFTQCFKKQYGMTPLKYRMEHKEFY</sequence>
<dbReference type="PROSITE" id="PS00041">
    <property type="entry name" value="HTH_ARAC_FAMILY_1"/>
    <property type="match status" value="1"/>
</dbReference>
<gene>
    <name evidence="6" type="primary">melR</name>
    <name evidence="6" type="ORF">SAMEA2297795_00657</name>
    <name evidence="5" type="ORF">SAMEA2297796_00333</name>
</gene>
<accession>A0A1D4IYL5</accession>
<reference evidence="5 7" key="1">
    <citation type="submission" date="2016-09" db="EMBL/GenBank/DDBJ databases">
        <authorList>
            <consortium name="Pathogen Informatics"/>
            <person name="Sun Q."/>
            <person name="Inoue M."/>
        </authorList>
    </citation>
    <scope>NUCLEOTIDE SEQUENCE [LARGE SCALE GENOMIC DNA]</scope>
    <source>
        <strain evidence="5 7">82C</strain>
    </source>
</reference>
<dbReference type="SUPFAM" id="SSF46689">
    <property type="entry name" value="Homeodomain-like"/>
    <property type="match status" value="2"/>
</dbReference>
<reference evidence="6 8" key="2">
    <citation type="submission" date="2016-09" db="EMBL/GenBank/DDBJ databases">
        <authorList>
            <consortium name="Pathogen Informatics"/>
        </authorList>
    </citation>
    <scope>NUCLEOTIDE SEQUENCE [LARGE SCALE GENOMIC DNA]</scope>
    <source>
        <strain evidence="6 8">82B</strain>
    </source>
</reference>
<keyword evidence="3" id="KW-0804">Transcription</keyword>
<dbReference type="PANTHER" id="PTHR43280:SF10">
    <property type="entry name" value="REGULATORY PROTEIN POCR"/>
    <property type="match status" value="1"/>
</dbReference>
<dbReference type="EMBL" id="FMPI01000002">
    <property type="protein sequence ID" value="SCS36397.1"/>
    <property type="molecule type" value="Genomic_DNA"/>
</dbReference>
<dbReference type="InterPro" id="IPR018062">
    <property type="entry name" value="HTH_AraC-typ_CS"/>
</dbReference>
<dbReference type="Gene3D" id="1.10.10.60">
    <property type="entry name" value="Homeodomain-like"/>
    <property type="match status" value="2"/>
</dbReference>
<organism evidence="6 8">
    <name type="scientific">Staphylococcus caeli</name>
    <dbReference type="NCBI Taxonomy" id="2201815"/>
    <lineage>
        <taxon>Bacteria</taxon>
        <taxon>Bacillati</taxon>
        <taxon>Bacillota</taxon>
        <taxon>Bacilli</taxon>
        <taxon>Bacillales</taxon>
        <taxon>Staphylococcaceae</taxon>
        <taxon>Staphylococcus</taxon>
    </lineage>
</organism>
<dbReference type="Proteomes" id="UP000095412">
    <property type="component" value="Unassembled WGS sequence"/>
</dbReference>
<evidence type="ECO:0000256" key="1">
    <source>
        <dbReference type="ARBA" id="ARBA00023015"/>
    </source>
</evidence>
<feature type="domain" description="HTH araC/xylS-type" evidence="4">
    <location>
        <begin position="301"/>
        <end position="399"/>
    </location>
</feature>
<dbReference type="AlphaFoldDB" id="A0A1D4IYL5"/>
<dbReference type="OrthoDB" id="247151at2"/>
<evidence type="ECO:0000313" key="7">
    <source>
        <dbReference type="Proteomes" id="UP000095412"/>
    </source>
</evidence>
<evidence type="ECO:0000256" key="2">
    <source>
        <dbReference type="ARBA" id="ARBA00023125"/>
    </source>
</evidence>
<dbReference type="SMART" id="SM00342">
    <property type="entry name" value="HTH_ARAC"/>
    <property type="match status" value="1"/>
</dbReference>
<dbReference type="GO" id="GO:0003700">
    <property type="term" value="F:DNA-binding transcription factor activity"/>
    <property type="evidence" value="ECO:0007669"/>
    <property type="project" value="InterPro"/>
</dbReference>
<dbReference type="Pfam" id="PF12833">
    <property type="entry name" value="HTH_18"/>
    <property type="match status" value="1"/>
</dbReference>
<evidence type="ECO:0000313" key="5">
    <source>
        <dbReference type="EMBL" id="SCS36397.1"/>
    </source>
</evidence>
<dbReference type="RefSeq" id="WP_069994479.1">
    <property type="nucleotide sequence ID" value="NZ_FMPG01000002.1"/>
</dbReference>
<protein>
    <submittedName>
        <fullName evidence="6">AraC family transcriptional regulator</fullName>
    </submittedName>
</protein>
<evidence type="ECO:0000259" key="4">
    <source>
        <dbReference type="PROSITE" id="PS01124"/>
    </source>
</evidence>
<keyword evidence="1" id="KW-0805">Transcription regulation</keyword>
<dbReference type="EMBL" id="FMPG01000002">
    <property type="protein sequence ID" value="SCS54401.1"/>
    <property type="molecule type" value="Genomic_DNA"/>
</dbReference>
<dbReference type="InterPro" id="IPR020449">
    <property type="entry name" value="Tscrpt_reg_AraC-type_HTH"/>
</dbReference>